<feature type="transmembrane region" description="Helical" evidence="6">
    <location>
        <begin position="119"/>
        <end position="139"/>
    </location>
</feature>
<comment type="subcellular location">
    <subcellularLocation>
        <location evidence="1">Membrane</location>
        <topology evidence="1">Multi-pass membrane protein</topology>
    </subcellularLocation>
</comment>
<comment type="similarity">
    <text evidence="5">Belongs to the SAT4 family.</text>
</comment>
<keyword evidence="3 6" id="KW-1133">Transmembrane helix</keyword>
<organism evidence="8 9">
    <name type="scientific">Macrophomina phaseolina (strain MS6)</name>
    <name type="common">Charcoal rot fungus</name>
    <dbReference type="NCBI Taxonomy" id="1126212"/>
    <lineage>
        <taxon>Eukaryota</taxon>
        <taxon>Fungi</taxon>
        <taxon>Dikarya</taxon>
        <taxon>Ascomycota</taxon>
        <taxon>Pezizomycotina</taxon>
        <taxon>Dothideomycetes</taxon>
        <taxon>Dothideomycetes incertae sedis</taxon>
        <taxon>Botryosphaeriales</taxon>
        <taxon>Botryosphaeriaceae</taxon>
        <taxon>Macrophomina</taxon>
    </lineage>
</organism>
<evidence type="ECO:0000313" key="8">
    <source>
        <dbReference type="EMBL" id="EKG09671.1"/>
    </source>
</evidence>
<keyword evidence="4 6" id="KW-0472">Membrane</keyword>
<feature type="transmembrane region" description="Helical" evidence="6">
    <location>
        <begin position="82"/>
        <end position="107"/>
    </location>
</feature>
<dbReference type="VEuPathDB" id="FungiDB:MPH_13266"/>
<dbReference type="STRING" id="1126212.K2QIM8"/>
<sequence length="191" mass="20827">MAVHSVIFCVIGYTVGITCCLLFACKPVASSWDVTIPGKCVNKPALWISFTSINIATDMATLVLPMTVLVGLKIRRIEKIALVAMFTVGSVTCITSIIRLVLLIPLFTNPDQPWAISTPNIWILVEANLLIVCGCLPTVRKFARHIAPNLFSYAPSRGVSGGPSHIDGGYVKRNRENGYTLQTIGRPEQKQ</sequence>
<reference evidence="8 9" key="1">
    <citation type="journal article" date="2012" name="BMC Genomics">
        <title>Tools to kill: Genome of one of the most destructive plant pathogenic fungi Macrophomina phaseolina.</title>
        <authorList>
            <person name="Islam M.S."/>
            <person name="Haque M.S."/>
            <person name="Islam M.M."/>
            <person name="Emdad E.M."/>
            <person name="Halim A."/>
            <person name="Hossen Q.M.M."/>
            <person name="Hossain M.Z."/>
            <person name="Ahmed B."/>
            <person name="Rahim S."/>
            <person name="Rahman M.S."/>
            <person name="Alam M.M."/>
            <person name="Hou S."/>
            <person name="Wan X."/>
            <person name="Saito J.A."/>
            <person name="Alam M."/>
        </authorList>
    </citation>
    <scope>NUCLEOTIDE SEQUENCE [LARGE SCALE GENOMIC DNA]</scope>
    <source>
        <strain evidence="8 9">MS6</strain>
    </source>
</reference>
<dbReference type="AlphaFoldDB" id="K2QIM8"/>
<dbReference type="PANTHER" id="PTHR33048:SF124">
    <property type="entry name" value="INTEGRAL MEMBRANE PROTEIN"/>
    <property type="match status" value="1"/>
</dbReference>
<dbReference type="HOGENOM" id="CLU_1421672_0_0_1"/>
<dbReference type="InterPro" id="IPR049326">
    <property type="entry name" value="Rhodopsin_dom_fungi"/>
</dbReference>
<keyword evidence="2 6" id="KW-0812">Transmembrane</keyword>
<evidence type="ECO:0000313" key="9">
    <source>
        <dbReference type="Proteomes" id="UP000007129"/>
    </source>
</evidence>
<proteinExistence type="inferred from homology"/>
<evidence type="ECO:0000256" key="3">
    <source>
        <dbReference type="ARBA" id="ARBA00022989"/>
    </source>
</evidence>
<accession>K2QIM8</accession>
<evidence type="ECO:0000256" key="6">
    <source>
        <dbReference type="SAM" id="Phobius"/>
    </source>
</evidence>
<dbReference type="GO" id="GO:0016020">
    <property type="term" value="C:membrane"/>
    <property type="evidence" value="ECO:0007669"/>
    <property type="project" value="UniProtKB-SubCell"/>
</dbReference>
<dbReference type="Pfam" id="PF20684">
    <property type="entry name" value="Fung_rhodopsin"/>
    <property type="match status" value="1"/>
</dbReference>
<dbReference type="OrthoDB" id="5342292at2759"/>
<evidence type="ECO:0000259" key="7">
    <source>
        <dbReference type="Pfam" id="PF20684"/>
    </source>
</evidence>
<evidence type="ECO:0000256" key="5">
    <source>
        <dbReference type="ARBA" id="ARBA00038359"/>
    </source>
</evidence>
<dbReference type="InterPro" id="IPR052337">
    <property type="entry name" value="SAT4-like"/>
</dbReference>
<dbReference type="Proteomes" id="UP000007129">
    <property type="component" value="Unassembled WGS sequence"/>
</dbReference>
<dbReference type="InParanoid" id="K2QIM8"/>
<evidence type="ECO:0000256" key="1">
    <source>
        <dbReference type="ARBA" id="ARBA00004141"/>
    </source>
</evidence>
<comment type="caution">
    <text evidence="8">The sequence shown here is derived from an EMBL/GenBank/DDBJ whole genome shotgun (WGS) entry which is preliminary data.</text>
</comment>
<dbReference type="PANTHER" id="PTHR33048">
    <property type="entry name" value="PTH11-LIKE INTEGRAL MEMBRANE PROTEIN (AFU_ORTHOLOGUE AFUA_5G11245)"/>
    <property type="match status" value="1"/>
</dbReference>
<feature type="transmembrane region" description="Helical" evidence="6">
    <location>
        <begin position="7"/>
        <end position="24"/>
    </location>
</feature>
<feature type="transmembrane region" description="Helical" evidence="6">
    <location>
        <begin position="44"/>
        <end position="70"/>
    </location>
</feature>
<dbReference type="EMBL" id="AHHD01000573">
    <property type="protein sequence ID" value="EKG09671.1"/>
    <property type="molecule type" value="Genomic_DNA"/>
</dbReference>
<gene>
    <name evidence="8" type="ORF">MPH_13266</name>
</gene>
<feature type="domain" description="Rhodopsin" evidence="7">
    <location>
        <begin position="2"/>
        <end position="144"/>
    </location>
</feature>
<evidence type="ECO:0000256" key="2">
    <source>
        <dbReference type="ARBA" id="ARBA00022692"/>
    </source>
</evidence>
<dbReference type="eggNOG" id="ENOG502SH77">
    <property type="taxonomic scope" value="Eukaryota"/>
</dbReference>
<name>K2QIM8_MACPH</name>
<evidence type="ECO:0000256" key="4">
    <source>
        <dbReference type="ARBA" id="ARBA00023136"/>
    </source>
</evidence>
<protein>
    <recommendedName>
        <fullName evidence="7">Rhodopsin domain-containing protein</fullName>
    </recommendedName>
</protein>